<dbReference type="RefSeq" id="WP_034741022.1">
    <property type="nucleotide sequence ID" value="NZ_JPRI01000002.1"/>
</dbReference>
<protein>
    <submittedName>
        <fullName evidence="2">Uncharacterized protein</fullName>
    </submittedName>
</protein>
<name>A0ABR4UQJ2_9FLAO</name>
<keyword evidence="1" id="KW-0175">Coiled coil</keyword>
<feature type="coiled-coil region" evidence="1">
    <location>
        <begin position="44"/>
        <end position="75"/>
    </location>
</feature>
<evidence type="ECO:0000256" key="1">
    <source>
        <dbReference type="SAM" id="Coils"/>
    </source>
</evidence>
<comment type="caution">
    <text evidence="2">The sequence shown here is derived from an EMBL/GenBank/DDBJ whole genome shotgun (WGS) entry which is preliminary data.</text>
</comment>
<evidence type="ECO:0000313" key="2">
    <source>
        <dbReference type="EMBL" id="KFF26883.1"/>
    </source>
</evidence>
<dbReference type="Proteomes" id="UP000028719">
    <property type="component" value="Unassembled WGS sequence"/>
</dbReference>
<evidence type="ECO:0000313" key="3">
    <source>
        <dbReference type="Proteomes" id="UP000028719"/>
    </source>
</evidence>
<keyword evidence="3" id="KW-1185">Reference proteome</keyword>
<sequence length="138" mass="15774">MEDFEEMEMPTPCIHCGELFDLNDGYGSQKWYPNTTFCVNCYELEKGEIKMDEEIEEMKEELSEAIDTVRRLGGRLKKTKVGIDPETDLETLIIKAEKWDGLNTRIENIYDLSPEGSKEDQGDLYEIGVAAARAFGHL</sequence>
<organism evidence="2 3">
    <name type="scientific">Chryseobacterium vrystaatense</name>
    <dbReference type="NCBI Taxonomy" id="307480"/>
    <lineage>
        <taxon>Bacteria</taxon>
        <taxon>Pseudomonadati</taxon>
        <taxon>Bacteroidota</taxon>
        <taxon>Flavobacteriia</taxon>
        <taxon>Flavobacteriales</taxon>
        <taxon>Weeksellaceae</taxon>
        <taxon>Chryseobacterium group</taxon>
        <taxon>Chryseobacterium</taxon>
    </lineage>
</organism>
<accession>A0ABR4UQJ2</accession>
<proteinExistence type="predicted"/>
<gene>
    <name evidence="2" type="ORF">IW16_06290</name>
</gene>
<reference evidence="2 3" key="1">
    <citation type="submission" date="2014-07" db="EMBL/GenBank/DDBJ databases">
        <title>Genome of Chryseobacterium vrystaatense LMG 22846.</title>
        <authorList>
            <person name="Pipes S.E."/>
            <person name="Stropko S.J."/>
            <person name="Newman J.D."/>
        </authorList>
    </citation>
    <scope>NUCLEOTIDE SEQUENCE [LARGE SCALE GENOMIC DNA]</scope>
    <source>
        <strain evidence="2 3">LMG 22846</strain>
    </source>
</reference>
<dbReference type="EMBL" id="JPRI01000002">
    <property type="protein sequence ID" value="KFF26883.1"/>
    <property type="molecule type" value="Genomic_DNA"/>
</dbReference>